<dbReference type="Pfam" id="PF00550">
    <property type="entry name" value="PP-binding"/>
    <property type="match status" value="1"/>
</dbReference>
<evidence type="ECO:0000313" key="2">
    <source>
        <dbReference type="EMBL" id="MEV0711616.1"/>
    </source>
</evidence>
<organism evidence="2 3">
    <name type="scientific">Nocardia aurea</name>
    <dbReference type="NCBI Taxonomy" id="2144174"/>
    <lineage>
        <taxon>Bacteria</taxon>
        <taxon>Bacillati</taxon>
        <taxon>Actinomycetota</taxon>
        <taxon>Actinomycetes</taxon>
        <taxon>Mycobacteriales</taxon>
        <taxon>Nocardiaceae</taxon>
        <taxon>Nocardia</taxon>
    </lineage>
</organism>
<dbReference type="PROSITE" id="PS50075">
    <property type="entry name" value="CARRIER"/>
    <property type="match status" value="1"/>
</dbReference>
<sequence>MSSIKRIQQTRLGGTSIVFTKWLVACPERHAPFRRGSAMSVDVSIRDDIADFLLNHYNVDLNSVPADATLEDLGLDSLGVLSVADLIETKYDISLDDERIASVKTFSDLMDLIRVKIAESAG</sequence>
<evidence type="ECO:0000259" key="1">
    <source>
        <dbReference type="PROSITE" id="PS50075"/>
    </source>
</evidence>
<name>A0ABV3G2F2_9NOCA</name>
<protein>
    <submittedName>
        <fullName evidence="2">Acyl carrier protein</fullName>
    </submittedName>
</protein>
<dbReference type="SUPFAM" id="SSF47336">
    <property type="entry name" value="ACP-like"/>
    <property type="match status" value="1"/>
</dbReference>
<dbReference type="Proteomes" id="UP001551695">
    <property type="component" value="Unassembled WGS sequence"/>
</dbReference>
<dbReference type="Gene3D" id="1.10.1200.10">
    <property type="entry name" value="ACP-like"/>
    <property type="match status" value="1"/>
</dbReference>
<feature type="domain" description="Carrier" evidence="1">
    <location>
        <begin position="43"/>
        <end position="117"/>
    </location>
</feature>
<dbReference type="InterPro" id="IPR036736">
    <property type="entry name" value="ACP-like_sf"/>
</dbReference>
<comment type="caution">
    <text evidence="2">The sequence shown here is derived from an EMBL/GenBank/DDBJ whole genome shotgun (WGS) entry which is preliminary data.</text>
</comment>
<proteinExistence type="predicted"/>
<dbReference type="InterPro" id="IPR009081">
    <property type="entry name" value="PP-bd_ACP"/>
</dbReference>
<gene>
    <name evidence="2" type="ORF">AB0I48_29070</name>
</gene>
<keyword evidence="3" id="KW-1185">Reference proteome</keyword>
<accession>A0ABV3G2F2</accession>
<reference evidence="2 3" key="1">
    <citation type="submission" date="2024-06" db="EMBL/GenBank/DDBJ databases">
        <title>The Natural Products Discovery Center: Release of the First 8490 Sequenced Strains for Exploring Actinobacteria Biosynthetic Diversity.</title>
        <authorList>
            <person name="Kalkreuter E."/>
            <person name="Kautsar S.A."/>
            <person name="Yang D."/>
            <person name="Bader C.D."/>
            <person name="Teijaro C.N."/>
            <person name="Fluegel L."/>
            <person name="Davis C.M."/>
            <person name="Simpson J.R."/>
            <person name="Lauterbach L."/>
            <person name="Steele A.D."/>
            <person name="Gui C."/>
            <person name="Meng S."/>
            <person name="Li G."/>
            <person name="Viehrig K."/>
            <person name="Ye F."/>
            <person name="Su P."/>
            <person name="Kiefer A.F."/>
            <person name="Nichols A."/>
            <person name="Cepeda A.J."/>
            <person name="Yan W."/>
            <person name="Fan B."/>
            <person name="Jiang Y."/>
            <person name="Adhikari A."/>
            <person name="Zheng C.-J."/>
            <person name="Schuster L."/>
            <person name="Cowan T.M."/>
            <person name="Smanski M.J."/>
            <person name="Chevrette M.G."/>
            <person name="De Carvalho L.P.S."/>
            <person name="Shen B."/>
        </authorList>
    </citation>
    <scope>NUCLEOTIDE SEQUENCE [LARGE SCALE GENOMIC DNA]</scope>
    <source>
        <strain evidence="2 3">NPDC050403</strain>
    </source>
</reference>
<dbReference type="RefSeq" id="WP_357788168.1">
    <property type="nucleotide sequence ID" value="NZ_JBFAKC010000016.1"/>
</dbReference>
<evidence type="ECO:0000313" key="3">
    <source>
        <dbReference type="Proteomes" id="UP001551695"/>
    </source>
</evidence>
<dbReference type="EMBL" id="JBFAKC010000016">
    <property type="protein sequence ID" value="MEV0711616.1"/>
    <property type="molecule type" value="Genomic_DNA"/>
</dbReference>